<dbReference type="GO" id="GO:0102211">
    <property type="term" value="F:unsaturated rhamnogalacturonyl hydrolase activity"/>
    <property type="evidence" value="ECO:0007669"/>
    <property type="project" value="UniProtKB-EC"/>
</dbReference>
<dbReference type="EC" id="3.2.1.172" evidence="2"/>
<dbReference type="Proteomes" id="UP000095651">
    <property type="component" value="Unassembled WGS sequence"/>
</dbReference>
<dbReference type="InterPro" id="IPR010905">
    <property type="entry name" value="Glyco_hydro_88"/>
</dbReference>
<dbReference type="Gene3D" id="1.50.10.10">
    <property type="match status" value="1"/>
</dbReference>
<dbReference type="Pfam" id="PF07470">
    <property type="entry name" value="Glyco_hydro_88"/>
    <property type="match status" value="1"/>
</dbReference>
<name>A0A174MYN0_9FIRM</name>
<accession>A0A174MYN0</accession>
<evidence type="ECO:0000313" key="2">
    <source>
        <dbReference type="EMBL" id="CUP40596.1"/>
    </source>
</evidence>
<evidence type="ECO:0000313" key="3">
    <source>
        <dbReference type="Proteomes" id="UP000095651"/>
    </source>
</evidence>
<proteinExistence type="predicted"/>
<dbReference type="InterPro" id="IPR008928">
    <property type="entry name" value="6-hairpin_glycosidase_sf"/>
</dbReference>
<dbReference type="GO" id="GO:0005975">
    <property type="term" value="P:carbohydrate metabolic process"/>
    <property type="evidence" value="ECO:0007669"/>
    <property type="project" value="InterPro"/>
</dbReference>
<dbReference type="SUPFAM" id="SSF48208">
    <property type="entry name" value="Six-hairpin glycosidases"/>
    <property type="match status" value="1"/>
</dbReference>
<dbReference type="InterPro" id="IPR052043">
    <property type="entry name" value="PolySaccharide_Degr_Enz"/>
</dbReference>
<dbReference type="AlphaFoldDB" id="A0A174MYN0"/>
<dbReference type="RefSeq" id="WP_055660561.1">
    <property type="nucleotide sequence ID" value="NZ_CABIXC010000029.1"/>
</dbReference>
<organism evidence="2 3">
    <name type="scientific">Hungatella hathewayi</name>
    <dbReference type="NCBI Taxonomy" id="154046"/>
    <lineage>
        <taxon>Bacteria</taxon>
        <taxon>Bacillati</taxon>
        <taxon>Bacillota</taxon>
        <taxon>Clostridia</taxon>
        <taxon>Lachnospirales</taxon>
        <taxon>Lachnospiraceae</taxon>
        <taxon>Hungatella</taxon>
    </lineage>
</organism>
<sequence length="349" mass="39992">MGKLEFDRNCMEQTMDRIVERTMRMDMTWDWPCGVAYYGIAEAYEATGKQEYLDLMKERVDELISLGLPDFTVNTCAMGHALLTLYQHTGQEVYKDIIEAKLNYLEHEALRFGDHVLQHTVSADNDFPEQCWADTLFMAALFLLRAGVMLERPELTADALNQWYWHIQYLQDEKNGLWYHGYNHITKDHMSGFYWGRANCWAAYTMSQVAHILPECYLYPEYLEIAGSLNEQLSALKLYQTDSGLWRTLLDDDESYEEVSASAGIAAAMLAKKNPLYLKYVNKTVQGLLANVTEEGRVMNVSGGTAVMKDREGYRNISRKWIQGWGQGMALTFFASLLQYDAMKGDGAL</sequence>
<dbReference type="PANTHER" id="PTHR33886">
    <property type="entry name" value="UNSATURATED RHAMNOGALACTURONAN HYDROLASE (EUROFUNG)"/>
    <property type="match status" value="1"/>
</dbReference>
<dbReference type="EMBL" id="CYZE01000029">
    <property type="protein sequence ID" value="CUP40596.1"/>
    <property type="molecule type" value="Genomic_DNA"/>
</dbReference>
<keyword evidence="2" id="KW-0326">Glycosidase</keyword>
<reference evidence="2 3" key="1">
    <citation type="submission" date="2015-09" db="EMBL/GenBank/DDBJ databases">
        <authorList>
            <consortium name="Pathogen Informatics"/>
        </authorList>
    </citation>
    <scope>NUCLEOTIDE SEQUENCE [LARGE SCALE GENOMIC DNA]</scope>
    <source>
        <strain evidence="2 3">2789STDY5608850</strain>
    </source>
</reference>
<gene>
    <name evidence="2" type="primary">yesR_4</name>
    <name evidence="2" type="ORF">ERS852407_05841</name>
</gene>
<evidence type="ECO:0000256" key="1">
    <source>
        <dbReference type="ARBA" id="ARBA00022801"/>
    </source>
</evidence>
<keyword evidence="1 2" id="KW-0378">Hydrolase</keyword>
<dbReference type="InterPro" id="IPR012341">
    <property type="entry name" value="6hp_glycosidase-like_sf"/>
</dbReference>
<protein>
    <submittedName>
        <fullName evidence="2">Glycosyl hydrolase family protein</fullName>
        <ecNumber evidence="2">3.2.1.172</ecNumber>
    </submittedName>
</protein>
<dbReference type="PANTHER" id="PTHR33886:SF8">
    <property type="entry name" value="UNSATURATED RHAMNOGALACTURONAN HYDROLASE (EUROFUNG)"/>
    <property type="match status" value="1"/>
</dbReference>